<evidence type="ECO:0000313" key="1">
    <source>
        <dbReference type="EMBL" id="KKK94164.1"/>
    </source>
</evidence>
<sequence>ATGSLTAEEIEQLHKKFKSKVHDMTVAWRKDYRIKTQVQRAKMSTTEWYEKTVSKTLFGNIWFELLGPSQHYPGSAQVWHHAYTGQYGWGRRPRWGDLPSAGMLQGKIRELKATAAGSWSYAGGRGKDGRGIHKHPAWPGPNAEQAKAIGQRLRHLHDGSFTRRYPRESWDWVVTGATKSPRMTFGVVTDFYPHRRREMMDQYVTPLKGLWAAALKAAEDYVAAAEGGADAVGLTRARDACLAAVKAVAAKAAPLVPPNAADCRKINWAIRVDVILGGREKMYDYWVDRMVADLAPMVREFARGQFKKGIIVHSQGVDQAMKEFPDQVMPLLRRDVLKMFPRKVFDVRIHHTGNAFKRDAYRSKLLGKWRAPNEQDRRAELAEMEKIIAKWGDEGRAYAKCRREILARRFEDAVDATIEGILTLTLTGNLLLRDMDAFV</sequence>
<proteinExistence type="predicted"/>
<dbReference type="AlphaFoldDB" id="A0A0F9BUS0"/>
<comment type="caution">
    <text evidence="1">The sequence shown here is derived from an EMBL/GenBank/DDBJ whole genome shotgun (WGS) entry which is preliminary data.</text>
</comment>
<name>A0A0F9BUS0_9ZZZZ</name>
<gene>
    <name evidence="1" type="ORF">LCGC14_2685600</name>
</gene>
<reference evidence="1" key="1">
    <citation type="journal article" date="2015" name="Nature">
        <title>Complex archaea that bridge the gap between prokaryotes and eukaryotes.</title>
        <authorList>
            <person name="Spang A."/>
            <person name="Saw J.H."/>
            <person name="Jorgensen S.L."/>
            <person name="Zaremba-Niedzwiedzka K."/>
            <person name="Martijn J."/>
            <person name="Lind A.E."/>
            <person name="van Eijk R."/>
            <person name="Schleper C."/>
            <person name="Guy L."/>
            <person name="Ettema T.J."/>
        </authorList>
    </citation>
    <scope>NUCLEOTIDE SEQUENCE</scope>
</reference>
<dbReference type="EMBL" id="LAZR01047463">
    <property type="protein sequence ID" value="KKK94164.1"/>
    <property type="molecule type" value="Genomic_DNA"/>
</dbReference>
<accession>A0A0F9BUS0</accession>
<feature type="non-terminal residue" evidence="1">
    <location>
        <position position="1"/>
    </location>
</feature>
<protein>
    <submittedName>
        <fullName evidence="1">Uncharacterized protein</fullName>
    </submittedName>
</protein>
<feature type="non-terminal residue" evidence="1">
    <location>
        <position position="439"/>
    </location>
</feature>
<organism evidence="1">
    <name type="scientific">marine sediment metagenome</name>
    <dbReference type="NCBI Taxonomy" id="412755"/>
    <lineage>
        <taxon>unclassified sequences</taxon>
        <taxon>metagenomes</taxon>
        <taxon>ecological metagenomes</taxon>
    </lineage>
</organism>